<evidence type="ECO:0000256" key="4">
    <source>
        <dbReference type="ARBA" id="ARBA00022692"/>
    </source>
</evidence>
<comment type="similarity">
    <text evidence="2">Belongs to the DoxX family.</text>
</comment>
<dbReference type="PANTHER" id="PTHR33452">
    <property type="entry name" value="OXIDOREDUCTASE CATD-RELATED"/>
    <property type="match status" value="1"/>
</dbReference>
<evidence type="ECO:0000313" key="7">
    <source>
        <dbReference type="EMBL" id="GCE14433.1"/>
    </source>
</evidence>
<dbReference type="Pfam" id="PF07681">
    <property type="entry name" value="DoxX"/>
    <property type="match status" value="1"/>
</dbReference>
<accession>A0A402A5L7</accession>
<keyword evidence="4" id="KW-0812">Transmembrane</keyword>
<evidence type="ECO:0000256" key="6">
    <source>
        <dbReference type="ARBA" id="ARBA00023136"/>
    </source>
</evidence>
<dbReference type="InterPro" id="IPR032808">
    <property type="entry name" value="DoxX"/>
</dbReference>
<protein>
    <recommendedName>
        <fullName evidence="9">DoxX family protein</fullName>
    </recommendedName>
</protein>
<keyword evidence="6" id="KW-0472">Membrane</keyword>
<proteinExistence type="inferred from homology"/>
<sequence length="202" mass="21308">MAIQEIFDEEKLQTLEKLISQTPAKKIFLPHEGLFILRLIQGGLMAGHGSQKLFGWFGGAGLKGTTGWLESIGLKPGDLWAIAAGGSEFGGGVLTALGLFHPLGEIGVISSMVMAANKAHWKLPIWANAGGPELPLMYALVSLALMITGPGKYSLDRALGIKLPPWFVLTAITVASIATAYGIQSRPTIATPSTSLSEQGEI</sequence>
<dbReference type="RefSeq" id="WP_174719972.1">
    <property type="nucleotide sequence ID" value="NZ_BIFR01000002.1"/>
</dbReference>
<evidence type="ECO:0000256" key="5">
    <source>
        <dbReference type="ARBA" id="ARBA00022989"/>
    </source>
</evidence>
<gene>
    <name evidence="7" type="ORF">KTT_42920</name>
</gene>
<evidence type="ECO:0000256" key="2">
    <source>
        <dbReference type="ARBA" id="ARBA00006679"/>
    </source>
</evidence>
<keyword evidence="8" id="KW-1185">Reference proteome</keyword>
<evidence type="ECO:0000256" key="3">
    <source>
        <dbReference type="ARBA" id="ARBA00022475"/>
    </source>
</evidence>
<dbReference type="EMBL" id="BIFR01000002">
    <property type="protein sequence ID" value="GCE14433.1"/>
    <property type="molecule type" value="Genomic_DNA"/>
</dbReference>
<dbReference type="InterPro" id="IPR051907">
    <property type="entry name" value="DoxX-like_oxidoreductase"/>
</dbReference>
<comment type="subcellular location">
    <subcellularLocation>
        <location evidence="1">Cell membrane</location>
        <topology evidence="1">Multi-pass membrane protein</topology>
    </subcellularLocation>
</comment>
<evidence type="ECO:0008006" key="9">
    <source>
        <dbReference type="Google" id="ProtNLM"/>
    </source>
</evidence>
<evidence type="ECO:0000256" key="1">
    <source>
        <dbReference type="ARBA" id="ARBA00004651"/>
    </source>
</evidence>
<dbReference type="PANTHER" id="PTHR33452:SF1">
    <property type="entry name" value="INNER MEMBRANE PROTEIN YPHA-RELATED"/>
    <property type="match status" value="1"/>
</dbReference>
<evidence type="ECO:0000313" key="8">
    <source>
        <dbReference type="Proteomes" id="UP000287352"/>
    </source>
</evidence>
<organism evidence="7 8">
    <name type="scientific">Tengunoibacter tsumagoiensis</name>
    <dbReference type="NCBI Taxonomy" id="2014871"/>
    <lineage>
        <taxon>Bacteria</taxon>
        <taxon>Bacillati</taxon>
        <taxon>Chloroflexota</taxon>
        <taxon>Ktedonobacteria</taxon>
        <taxon>Ktedonobacterales</taxon>
        <taxon>Dictyobacteraceae</taxon>
        <taxon>Tengunoibacter</taxon>
    </lineage>
</organism>
<dbReference type="AlphaFoldDB" id="A0A402A5L7"/>
<comment type="caution">
    <text evidence="7">The sequence shown here is derived from an EMBL/GenBank/DDBJ whole genome shotgun (WGS) entry which is preliminary data.</text>
</comment>
<reference evidence="8" key="1">
    <citation type="submission" date="2018-12" db="EMBL/GenBank/DDBJ databases">
        <title>Tengunoibacter tsumagoiensis gen. nov., sp. nov., Dictyobacter kobayashii sp. nov., D. alpinus sp. nov., and D. joshuensis sp. nov. and description of Dictyobacteraceae fam. nov. within the order Ktedonobacterales isolated from Tengu-no-mugimeshi.</title>
        <authorList>
            <person name="Wang C.M."/>
            <person name="Zheng Y."/>
            <person name="Sakai Y."/>
            <person name="Toyoda A."/>
            <person name="Minakuchi Y."/>
            <person name="Abe K."/>
            <person name="Yokota A."/>
            <person name="Yabe S."/>
        </authorList>
    </citation>
    <scope>NUCLEOTIDE SEQUENCE [LARGE SCALE GENOMIC DNA]</scope>
    <source>
        <strain evidence="8">Uno3</strain>
    </source>
</reference>
<dbReference type="GO" id="GO:0005886">
    <property type="term" value="C:plasma membrane"/>
    <property type="evidence" value="ECO:0007669"/>
    <property type="project" value="UniProtKB-SubCell"/>
</dbReference>
<keyword evidence="3" id="KW-1003">Cell membrane</keyword>
<name>A0A402A5L7_9CHLR</name>
<keyword evidence="5" id="KW-1133">Transmembrane helix</keyword>
<dbReference type="Proteomes" id="UP000287352">
    <property type="component" value="Unassembled WGS sequence"/>
</dbReference>